<dbReference type="EMBL" id="SMOL01000160">
    <property type="protein sequence ID" value="KAB2624138.1"/>
    <property type="molecule type" value="Genomic_DNA"/>
</dbReference>
<dbReference type="AlphaFoldDB" id="A0A5N5GX28"/>
<evidence type="ECO:0000313" key="2">
    <source>
        <dbReference type="EMBL" id="KAB2620176.1"/>
    </source>
</evidence>
<keyword evidence="4" id="KW-1185">Reference proteome</keyword>
<reference evidence="2 4" key="1">
    <citation type="submission" date="2019-09" db="EMBL/GenBank/DDBJ databases">
        <authorList>
            <person name="Ou C."/>
        </authorList>
    </citation>
    <scope>NUCLEOTIDE SEQUENCE [LARGE SCALE GENOMIC DNA]</scope>
    <source>
        <strain evidence="2">S2</strain>
        <tissue evidence="2">Leaf</tissue>
    </source>
</reference>
<comment type="caution">
    <text evidence="2">The sequence shown here is derived from an EMBL/GenBank/DDBJ whole genome shotgun (WGS) entry which is preliminary data.</text>
</comment>
<name>A0A5N5GX28_9ROSA</name>
<dbReference type="Proteomes" id="UP000327157">
    <property type="component" value="Chromosome 16"/>
</dbReference>
<reference evidence="2 4" key="2">
    <citation type="submission" date="2019-11" db="EMBL/GenBank/DDBJ databases">
        <title>A de novo genome assembly of a pear dwarfing rootstock.</title>
        <authorList>
            <person name="Wang F."/>
            <person name="Wang J."/>
            <person name="Li S."/>
            <person name="Zhang Y."/>
            <person name="Fang M."/>
            <person name="Ma L."/>
            <person name="Zhao Y."/>
            <person name="Jiang S."/>
        </authorList>
    </citation>
    <scope>NUCLEOTIDE SEQUENCE [LARGE SCALE GENOMIC DNA]</scope>
    <source>
        <strain evidence="2">S2</strain>
        <tissue evidence="2">Leaf</tissue>
    </source>
</reference>
<evidence type="ECO:0000313" key="1">
    <source>
        <dbReference type="EMBL" id="KAB2604334.1"/>
    </source>
</evidence>
<gene>
    <name evidence="3" type="ORF">D8674_015798</name>
    <name evidence="1" type="ORF">D8674_042961</name>
    <name evidence="2" type="ORF">D8674_042993</name>
</gene>
<accession>A0A5N5GX28</accession>
<evidence type="ECO:0000313" key="3">
    <source>
        <dbReference type="EMBL" id="KAB2624138.1"/>
    </source>
</evidence>
<proteinExistence type="predicted"/>
<dbReference type="EMBL" id="SMOL01000354">
    <property type="protein sequence ID" value="KAB2620176.1"/>
    <property type="molecule type" value="Genomic_DNA"/>
</dbReference>
<evidence type="ECO:0000313" key="4">
    <source>
        <dbReference type="Proteomes" id="UP000327157"/>
    </source>
</evidence>
<organism evidence="2 4">
    <name type="scientific">Pyrus ussuriensis x Pyrus communis</name>
    <dbReference type="NCBI Taxonomy" id="2448454"/>
    <lineage>
        <taxon>Eukaryota</taxon>
        <taxon>Viridiplantae</taxon>
        <taxon>Streptophyta</taxon>
        <taxon>Embryophyta</taxon>
        <taxon>Tracheophyta</taxon>
        <taxon>Spermatophyta</taxon>
        <taxon>Magnoliopsida</taxon>
        <taxon>eudicotyledons</taxon>
        <taxon>Gunneridae</taxon>
        <taxon>Pentapetalae</taxon>
        <taxon>rosids</taxon>
        <taxon>fabids</taxon>
        <taxon>Rosales</taxon>
        <taxon>Rosaceae</taxon>
        <taxon>Amygdaloideae</taxon>
        <taxon>Maleae</taxon>
        <taxon>Pyrus</taxon>
    </lineage>
</organism>
<dbReference type="EMBL" id="SMOL01000629">
    <property type="protein sequence ID" value="KAB2604334.1"/>
    <property type="molecule type" value="Genomic_DNA"/>
</dbReference>
<protein>
    <submittedName>
        <fullName evidence="2">Cyclin-SDS</fullName>
    </submittedName>
</protein>
<sequence length="58" mass="6697">MKCKSICALQNLETTRFLEAKKELRSVLRHQGQPQISPVMYSSLNNARNACQPGFFRR</sequence>